<evidence type="ECO:0000256" key="1">
    <source>
        <dbReference type="ARBA" id="ARBA00004173"/>
    </source>
</evidence>
<dbReference type="EMBL" id="KV454428">
    <property type="protein sequence ID" value="ODQ81031.1"/>
    <property type="molecule type" value="Genomic_DNA"/>
</dbReference>
<dbReference type="GeneID" id="30146091"/>
<dbReference type="GO" id="GO:0005739">
    <property type="term" value="C:mitochondrion"/>
    <property type="evidence" value="ECO:0007669"/>
    <property type="project" value="UniProtKB-SubCell"/>
</dbReference>
<gene>
    <name evidence="10" type="ORF">BABINDRAFT_160450</name>
</gene>
<evidence type="ECO:0000256" key="9">
    <source>
        <dbReference type="ARBA" id="ARBA00035511"/>
    </source>
</evidence>
<keyword evidence="7" id="KW-0687">Ribonucleoprotein</keyword>
<evidence type="ECO:0000313" key="10">
    <source>
        <dbReference type="EMBL" id="ODQ81031.1"/>
    </source>
</evidence>
<evidence type="ECO:0000256" key="2">
    <source>
        <dbReference type="ARBA" id="ARBA00010741"/>
    </source>
</evidence>
<dbReference type="OrthoDB" id="5333655at2759"/>
<proteinExistence type="inferred from homology"/>
<dbReference type="PANTHER" id="PTHR28184:SF1">
    <property type="entry name" value="LARGE RIBOSOMAL SUBUNIT PROTEIN ML67"/>
    <property type="match status" value="1"/>
</dbReference>
<dbReference type="PANTHER" id="PTHR28184">
    <property type="entry name" value="MITOCHONDRIAL HOMOLOGOUS RECOMBINATION PROTEIN 1"/>
    <property type="match status" value="1"/>
</dbReference>
<organism evidence="10 11">
    <name type="scientific">Babjeviella inositovora NRRL Y-12698</name>
    <dbReference type="NCBI Taxonomy" id="984486"/>
    <lineage>
        <taxon>Eukaryota</taxon>
        <taxon>Fungi</taxon>
        <taxon>Dikarya</taxon>
        <taxon>Ascomycota</taxon>
        <taxon>Saccharomycotina</taxon>
        <taxon>Pichiomycetes</taxon>
        <taxon>Serinales incertae sedis</taxon>
        <taxon>Babjeviella</taxon>
    </lineage>
</organism>
<comment type="similarity">
    <text evidence="2">Belongs to the mitochondrion-specific ribosomal protein mL67 family.</text>
</comment>
<keyword evidence="4" id="KW-0805">Transcription regulation</keyword>
<dbReference type="InterPro" id="IPR024629">
    <property type="entry name" value="Ribosomal_mL67"/>
</dbReference>
<dbReference type="GO" id="GO:0003735">
    <property type="term" value="F:structural constituent of ribosome"/>
    <property type="evidence" value="ECO:0007669"/>
    <property type="project" value="TreeGrafter"/>
</dbReference>
<accession>A0A1E3QTM1</accession>
<dbReference type="AlphaFoldDB" id="A0A1E3QTM1"/>
<dbReference type="STRING" id="984486.A0A1E3QTM1"/>
<dbReference type="GO" id="GO:0003697">
    <property type="term" value="F:single-stranded DNA binding"/>
    <property type="evidence" value="ECO:0007669"/>
    <property type="project" value="InterPro"/>
</dbReference>
<keyword evidence="3" id="KW-0689">Ribosomal protein</keyword>
<keyword evidence="5" id="KW-0496">Mitochondrion</keyword>
<name>A0A1E3QTM1_9ASCO</name>
<protein>
    <recommendedName>
        <fullName evidence="8">Large ribosomal subunit protein mL67</fullName>
    </recommendedName>
    <alternativeName>
        <fullName evidence="9">Mitochondrial homologous recombination protein 1</fullName>
    </alternativeName>
</protein>
<evidence type="ECO:0000256" key="5">
    <source>
        <dbReference type="ARBA" id="ARBA00023128"/>
    </source>
</evidence>
<dbReference type="GO" id="GO:0005840">
    <property type="term" value="C:ribosome"/>
    <property type="evidence" value="ECO:0007669"/>
    <property type="project" value="UniProtKB-KW"/>
</dbReference>
<evidence type="ECO:0000256" key="8">
    <source>
        <dbReference type="ARBA" id="ARBA00035185"/>
    </source>
</evidence>
<evidence type="ECO:0000256" key="6">
    <source>
        <dbReference type="ARBA" id="ARBA00023163"/>
    </source>
</evidence>
<reference evidence="11" key="1">
    <citation type="submission" date="2016-05" db="EMBL/GenBank/DDBJ databases">
        <title>Comparative genomics of biotechnologically important yeasts.</title>
        <authorList>
            <consortium name="DOE Joint Genome Institute"/>
            <person name="Riley R."/>
            <person name="Haridas S."/>
            <person name="Wolfe K.H."/>
            <person name="Lopes M.R."/>
            <person name="Hittinger C.T."/>
            <person name="Goker M."/>
            <person name="Salamov A."/>
            <person name="Wisecaver J."/>
            <person name="Long T.M."/>
            <person name="Aerts A.L."/>
            <person name="Barry K."/>
            <person name="Choi C."/>
            <person name="Clum A."/>
            <person name="Coughlan A.Y."/>
            <person name="Deshpande S."/>
            <person name="Douglass A.P."/>
            <person name="Hanson S.J."/>
            <person name="Klenk H.-P."/>
            <person name="Labutti K."/>
            <person name="Lapidus A."/>
            <person name="Lindquist E."/>
            <person name="Lipzen A."/>
            <person name="Meier-Kolthoff J.P."/>
            <person name="Ohm R.A."/>
            <person name="Otillar R.P."/>
            <person name="Pangilinan J."/>
            <person name="Peng Y."/>
            <person name="Rokas A."/>
            <person name="Rosa C.A."/>
            <person name="Scheuner C."/>
            <person name="Sibirny A.A."/>
            <person name="Slot J.C."/>
            <person name="Stielow J.B."/>
            <person name="Sun H."/>
            <person name="Kurtzman C.P."/>
            <person name="Blackwell M."/>
            <person name="Grigoriev I.V."/>
            <person name="Jeffries T.W."/>
        </authorList>
    </citation>
    <scope>NUCLEOTIDE SEQUENCE [LARGE SCALE GENOMIC DNA]</scope>
    <source>
        <strain evidence="11">NRRL Y-12698</strain>
    </source>
</reference>
<dbReference type="GO" id="GO:1990904">
    <property type="term" value="C:ribonucleoprotein complex"/>
    <property type="evidence" value="ECO:0007669"/>
    <property type="project" value="UniProtKB-KW"/>
</dbReference>
<keyword evidence="6" id="KW-0804">Transcription</keyword>
<keyword evidence="11" id="KW-1185">Reference proteome</keyword>
<dbReference type="Pfam" id="PF12829">
    <property type="entry name" value="Mhr1"/>
    <property type="match status" value="1"/>
</dbReference>
<evidence type="ECO:0000256" key="7">
    <source>
        <dbReference type="ARBA" id="ARBA00023274"/>
    </source>
</evidence>
<comment type="subcellular location">
    <subcellularLocation>
        <location evidence="1">Mitochondrion</location>
    </subcellularLocation>
</comment>
<dbReference type="Proteomes" id="UP000094336">
    <property type="component" value="Unassembled WGS sequence"/>
</dbReference>
<dbReference type="GO" id="GO:0000150">
    <property type="term" value="F:DNA strand exchange activity"/>
    <property type="evidence" value="ECO:0007669"/>
    <property type="project" value="InterPro"/>
</dbReference>
<evidence type="ECO:0000313" key="11">
    <source>
        <dbReference type="Proteomes" id="UP000094336"/>
    </source>
</evidence>
<sequence>MAKPSIPAKVTVQTTRFLKANQYAPQVFLFRNIESGQVVYSQTPAVEKTYMYEQFLRPNWENKRPTTRRDIWKCMCVVELNSYDDAVDTFQALVDLRTRRDVTDRLEVRGQRVRNQDGNIWFSGQFRPTYAMESVADLSTVIEEFQLADTKILWEDLWRKGDDKHWDTTLVEHQELPRLSSRNELAVLKELRAAKIEQMDVLKGENRLKNKQILEDNGIKIEGVEQ</sequence>
<dbReference type="RefSeq" id="XP_018986359.1">
    <property type="nucleotide sequence ID" value="XM_019128238.1"/>
</dbReference>
<evidence type="ECO:0000256" key="3">
    <source>
        <dbReference type="ARBA" id="ARBA00022980"/>
    </source>
</evidence>
<evidence type="ECO:0000256" key="4">
    <source>
        <dbReference type="ARBA" id="ARBA00023015"/>
    </source>
</evidence>